<dbReference type="Gramene" id="EFJ14809">
    <property type="protein sequence ID" value="EFJ14809"/>
    <property type="gene ID" value="SELMODRAFT_423429"/>
</dbReference>
<protein>
    <submittedName>
        <fullName evidence="2">Uncharacterized protein</fullName>
    </submittedName>
</protein>
<name>D8SLP3_SELML</name>
<gene>
    <name evidence="2" type="ORF">SELMODRAFT_423429</name>
</gene>
<proteinExistence type="predicted"/>
<evidence type="ECO:0000313" key="2">
    <source>
        <dbReference type="EMBL" id="EFJ14809.1"/>
    </source>
</evidence>
<sequence>MEERMVLPLRRCGPVPPREDPVPGWPDLPRSPPQKLHLRDLHGVLLLKWSSTSSASSSSYPRLDDLCPAEDLQLESWQDFGQLFDRWLSLHWDDSLPAPGKRTAADPPIAGNPHWELALAMKPFIHHELSCGPRGPTIGRAEICTISERDEMMFLGVITLDGMESSSSKLVYARLWVYMDDPTTLLSLGYAMHLGRRSPSPPSGVSPTRKFSFDGIRLLNHRFMAACQEMGLGRLDKVESMLRGIDERELEEVTRLVSQSASVVRAKYRGKTVALKIMDLTCWRKFVPQSVNYKRQMAEEWLRLEESLAVYAPKRML</sequence>
<evidence type="ECO:0000256" key="1">
    <source>
        <dbReference type="SAM" id="MobiDB-lite"/>
    </source>
</evidence>
<dbReference type="HOGENOM" id="CLU_878247_0_0_1"/>
<accession>D8SLP3</accession>
<dbReference type="InParanoid" id="D8SLP3"/>
<organism evidence="3">
    <name type="scientific">Selaginella moellendorffii</name>
    <name type="common">Spikemoss</name>
    <dbReference type="NCBI Taxonomy" id="88036"/>
    <lineage>
        <taxon>Eukaryota</taxon>
        <taxon>Viridiplantae</taxon>
        <taxon>Streptophyta</taxon>
        <taxon>Embryophyta</taxon>
        <taxon>Tracheophyta</taxon>
        <taxon>Lycopodiopsida</taxon>
        <taxon>Selaginellales</taxon>
        <taxon>Selaginellaceae</taxon>
        <taxon>Selaginella</taxon>
    </lineage>
</organism>
<feature type="compositionally biased region" description="Pro residues" evidence="1">
    <location>
        <begin position="23"/>
        <end position="32"/>
    </location>
</feature>
<dbReference type="Proteomes" id="UP000001514">
    <property type="component" value="Unassembled WGS sequence"/>
</dbReference>
<evidence type="ECO:0000313" key="3">
    <source>
        <dbReference type="Proteomes" id="UP000001514"/>
    </source>
</evidence>
<feature type="region of interest" description="Disordered" evidence="1">
    <location>
        <begin position="1"/>
        <end position="33"/>
    </location>
</feature>
<dbReference type="AlphaFoldDB" id="D8SLP3"/>
<dbReference type="EMBL" id="GL377626">
    <property type="protein sequence ID" value="EFJ14809.1"/>
    <property type="molecule type" value="Genomic_DNA"/>
</dbReference>
<dbReference type="KEGG" id="smo:SELMODRAFT_423429"/>
<keyword evidence="3" id="KW-1185">Reference proteome</keyword>
<reference evidence="2 3" key="1">
    <citation type="journal article" date="2011" name="Science">
        <title>The Selaginella genome identifies genetic changes associated with the evolution of vascular plants.</title>
        <authorList>
            <person name="Banks J.A."/>
            <person name="Nishiyama T."/>
            <person name="Hasebe M."/>
            <person name="Bowman J.L."/>
            <person name="Gribskov M."/>
            <person name="dePamphilis C."/>
            <person name="Albert V.A."/>
            <person name="Aono N."/>
            <person name="Aoyama T."/>
            <person name="Ambrose B.A."/>
            <person name="Ashton N.W."/>
            <person name="Axtell M.J."/>
            <person name="Barker E."/>
            <person name="Barker M.S."/>
            <person name="Bennetzen J.L."/>
            <person name="Bonawitz N.D."/>
            <person name="Chapple C."/>
            <person name="Cheng C."/>
            <person name="Correa L.G."/>
            <person name="Dacre M."/>
            <person name="DeBarry J."/>
            <person name="Dreyer I."/>
            <person name="Elias M."/>
            <person name="Engstrom E.M."/>
            <person name="Estelle M."/>
            <person name="Feng L."/>
            <person name="Finet C."/>
            <person name="Floyd S.K."/>
            <person name="Frommer W.B."/>
            <person name="Fujita T."/>
            <person name="Gramzow L."/>
            <person name="Gutensohn M."/>
            <person name="Harholt J."/>
            <person name="Hattori M."/>
            <person name="Heyl A."/>
            <person name="Hirai T."/>
            <person name="Hiwatashi Y."/>
            <person name="Ishikawa M."/>
            <person name="Iwata M."/>
            <person name="Karol K.G."/>
            <person name="Koehler B."/>
            <person name="Kolukisaoglu U."/>
            <person name="Kubo M."/>
            <person name="Kurata T."/>
            <person name="Lalonde S."/>
            <person name="Li K."/>
            <person name="Li Y."/>
            <person name="Litt A."/>
            <person name="Lyons E."/>
            <person name="Manning G."/>
            <person name="Maruyama T."/>
            <person name="Michael T.P."/>
            <person name="Mikami K."/>
            <person name="Miyazaki S."/>
            <person name="Morinaga S."/>
            <person name="Murata T."/>
            <person name="Mueller-Roeber B."/>
            <person name="Nelson D.R."/>
            <person name="Obara M."/>
            <person name="Oguri Y."/>
            <person name="Olmstead R.G."/>
            <person name="Onodera N."/>
            <person name="Petersen B.L."/>
            <person name="Pils B."/>
            <person name="Prigge M."/>
            <person name="Rensing S.A."/>
            <person name="Riano-Pachon D.M."/>
            <person name="Roberts A.W."/>
            <person name="Sato Y."/>
            <person name="Scheller H.V."/>
            <person name="Schulz B."/>
            <person name="Schulz C."/>
            <person name="Shakirov E.V."/>
            <person name="Shibagaki N."/>
            <person name="Shinohara N."/>
            <person name="Shippen D.E."/>
            <person name="Soerensen I."/>
            <person name="Sotooka R."/>
            <person name="Sugimoto N."/>
            <person name="Sugita M."/>
            <person name="Sumikawa N."/>
            <person name="Tanurdzic M."/>
            <person name="Theissen G."/>
            <person name="Ulvskov P."/>
            <person name="Wakazuki S."/>
            <person name="Weng J.K."/>
            <person name="Willats W.W."/>
            <person name="Wipf D."/>
            <person name="Wolf P.G."/>
            <person name="Yang L."/>
            <person name="Zimmer A.D."/>
            <person name="Zhu Q."/>
            <person name="Mitros T."/>
            <person name="Hellsten U."/>
            <person name="Loque D."/>
            <person name="Otillar R."/>
            <person name="Salamov A."/>
            <person name="Schmutz J."/>
            <person name="Shapiro H."/>
            <person name="Lindquist E."/>
            <person name="Lucas S."/>
            <person name="Rokhsar D."/>
            <person name="Grigoriev I.V."/>
        </authorList>
    </citation>
    <scope>NUCLEOTIDE SEQUENCE [LARGE SCALE GENOMIC DNA]</scope>
</reference>